<evidence type="ECO:0000256" key="1">
    <source>
        <dbReference type="ARBA" id="ARBA00004571"/>
    </source>
</evidence>
<dbReference type="GeneID" id="97221916"/>
<keyword evidence="4" id="KW-1134">Transmembrane beta strand</keyword>
<evidence type="ECO:0000259" key="12">
    <source>
        <dbReference type="PROSITE" id="PS51123"/>
    </source>
</evidence>
<evidence type="ECO:0000256" key="11">
    <source>
        <dbReference type="SAM" id="SignalP"/>
    </source>
</evidence>
<reference evidence="13 14" key="1">
    <citation type="submission" date="2024-09" db="EMBL/GenBank/DDBJ databases">
        <title>Aeromonas strains Genome sequencing and assembly.</title>
        <authorList>
            <person name="Hu X."/>
            <person name="Tang B."/>
        </authorList>
    </citation>
    <scope>NUCLEOTIDE SEQUENCE [LARGE SCALE GENOMIC DNA]</scope>
    <source>
        <strain evidence="13 14">NB23SCDHY001</strain>
    </source>
</reference>
<protein>
    <submittedName>
        <fullName evidence="13">Porin OmpA</fullName>
    </submittedName>
</protein>
<evidence type="ECO:0000256" key="10">
    <source>
        <dbReference type="PROSITE-ProRule" id="PRU00473"/>
    </source>
</evidence>
<evidence type="ECO:0000256" key="8">
    <source>
        <dbReference type="ARBA" id="ARBA00023136"/>
    </source>
</evidence>
<evidence type="ECO:0000256" key="3">
    <source>
        <dbReference type="ARBA" id="ARBA00022448"/>
    </source>
</evidence>
<dbReference type="SUPFAM" id="SSF103088">
    <property type="entry name" value="OmpA-like"/>
    <property type="match status" value="1"/>
</dbReference>
<feature type="chain" id="PRO_5047150036" evidence="11">
    <location>
        <begin position="22"/>
        <end position="376"/>
    </location>
</feature>
<dbReference type="InterPro" id="IPR011250">
    <property type="entry name" value="OMP/PagP_B-barrel"/>
</dbReference>
<dbReference type="InterPro" id="IPR050330">
    <property type="entry name" value="Bact_OuterMem_StrucFunc"/>
</dbReference>
<evidence type="ECO:0000256" key="4">
    <source>
        <dbReference type="ARBA" id="ARBA00022452"/>
    </source>
</evidence>
<evidence type="ECO:0000256" key="6">
    <source>
        <dbReference type="ARBA" id="ARBA00023065"/>
    </source>
</evidence>
<sequence length="376" mass="40196">MTRSLLALLMGATGMSGLAQAQGLDNSWYLGGKAGWSHYFGADFEPGIARAFELVGADEQEDALGLGLFVGYQLNPNLGFELGYDHLGSYRLSGRQRQDGLSAGLTGEARAQLVQASMRIGYPVTPSLDLYGRLGGAYGWTESDVSAEITVDSSQFRDSANGNKYHGAAFVGALGGEYALNPSWALRLEYQYTTPLGNSSLDESGIELDNGLLALAIVYRFGQGEDVQAEISPAPAPVPPATVIIRQRFSLSSDLLFAFNEANLRPEANQALDSLFQQIVAANPRDGVATVVGHTDRLGADDYNQRLSELRARAVADGLIARGWPADKVEVTGRGEQEPVTGNRCNGGSKRELIPCLAPDRRVDIQLDGVGEPSQP</sequence>
<keyword evidence="14" id="KW-1185">Reference proteome</keyword>
<dbReference type="NCBIfam" id="NF008071">
    <property type="entry name" value="PRK10808.1"/>
    <property type="match status" value="1"/>
</dbReference>
<evidence type="ECO:0000256" key="5">
    <source>
        <dbReference type="ARBA" id="ARBA00022692"/>
    </source>
</evidence>
<feature type="domain" description="OmpA-like" evidence="12">
    <location>
        <begin position="244"/>
        <end position="371"/>
    </location>
</feature>
<dbReference type="RefSeq" id="WP_408791655.1">
    <property type="nucleotide sequence ID" value="NZ_JBGXBU010000009.1"/>
</dbReference>
<dbReference type="InterPro" id="IPR000498">
    <property type="entry name" value="OmpA-like_TM_dom"/>
</dbReference>
<dbReference type="InterPro" id="IPR036737">
    <property type="entry name" value="OmpA-like_sf"/>
</dbReference>
<dbReference type="InterPro" id="IPR006664">
    <property type="entry name" value="OMP_bac"/>
</dbReference>
<dbReference type="PANTHER" id="PTHR30329:SF17">
    <property type="entry name" value="LIPOPROTEIN YFIB-RELATED"/>
    <property type="match status" value="1"/>
</dbReference>
<dbReference type="InterPro" id="IPR006665">
    <property type="entry name" value="OmpA-like"/>
</dbReference>
<accession>A0ABW9GXD7</accession>
<keyword evidence="9" id="KW-1015">Disulfide bond</keyword>
<dbReference type="Gene3D" id="2.40.160.20">
    <property type="match status" value="1"/>
</dbReference>
<dbReference type="Gene3D" id="3.30.1330.60">
    <property type="entry name" value="OmpA-like domain"/>
    <property type="match status" value="1"/>
</dbReference>
<evidence type="ECO:0000256" key="2">
    <source>
        <dbReference type="ARBA" id="ARBA00005710"/>
    </source>
</evidence>
<dbReference type="CDD" id="cd07185">
    <property type="entry name" value="OmpA_C-like"/>
    <property type="match status" value="1"/>
</dbReference>
<evidence type="ECO:0000313" key="13">
    <source>
        <dbReference type="EMBL" id="MFM4894531.1"/>
    </source>
</evidence>
<dbReference type="PANTHER" id="PTHR30329">
    <property type="entry name" value="STATOR ELEMENT OF FLAGELLAR MOTOR COMPLEX"/>
    <property type="match status" value="1"/>
</dbReference>
<keyword evidence="7" id="KW-0626">Porin</keyword>
<dbReference type="Proteomes" id="UP001630969">
    <property type="component" value="Unassembled WGS sequence"/>
</dbReference>
<evidence type="ECO:0000256" key="7">
    <source>
        <dbReference type="ARBA" id="ARBA00023114"/>
    </source>
</evidence>
<comment type="similarity">
    <text evidence="2">Belongs to the outer membrane OOP (TC 1.B.6) superfamily. OmpA family.</text>
</comment>
<evidence type="ECO:0000256" key="9">
    <source>
        <dbReference type="ARBA" id="ARBA00023157"/>
    </source>
</evidence>
<keyword evidence="3" id="KW-0813">Transport</keyword>
<proteinExistence type="inferred from homology"/>
<dbReference type="Pfam" id="PF00691">
    <property type="entry name" value="OmpA"/>
    <property type="match status" value="1"/>
</dbReference>
<dbReference type="SUPFAM" id="SSF56925">
    <property type="entry name" value="OMPA-like"/>
    <property type="match status" value="1"/>
</dbReference>
<keyword evidence="6" id="KW-0406">Ion transport</keyword>
<keyword evidence="8 10" id="KW-0472">Membrane</keyword>
<comment type="subcellular location">
    <subcellularLocation>
        <location evidence="1">Cell outer membrane</location>
        <topology evidence="1">Multi-pass membrane protein</topology>
    </subcellularLocation>
</comment>
<keyword evidence="11" id="KW-0732">Signal</keyword>
<dbReference type="EMBL" id="JBGXBU010000009">
    <property type="protein sequence ID" value="MFM4894531.1"/>
    <property type="molecule type" value="Genomic_DNA"/>
</dbReference>
<dbReference type="PROSITE" id="PS51123">
    <property type="entry name" value="OMPA_2"/>
    <property type="match status" value="1"/>
</dbReference>
<evidence type="ECO:0000313" key="14">
    <source>
        <dbReference type="Proteomes" id="UP001630969"/>
    </source>
</evidence>
<gene>
    <name evidence="13" type="primary">ompA</name>
    <name evidence="13" type="ORF">ACEUDJ_16920</name>
</gene>
<dbReference type="PRINTS" id="PR01022">
    <property type="entry name" value="OUTRMMBRANEA"/>
</dbReference>
<name>A0ABW9GXD7_9GAMM</name>
<dbReference type="Pfam" id="PF01389">
    <property type="entry name" value="OmpA_membrane"/>
    <property type="match status" value="1"/>
</dbReference>
<dbReference type="InterPro" id="IPR002368">
    <property type="entry name" value="OmpA"/>
</dbReference>
<dbReference type="PRINTS" id="PR01021">
    <property type="entry name" value="OMPADOMAIN"/>
</dbReference>
<feature type="signal peptide" evidence="11">
    <location>
        <begin position="1"/>
        <end position="21"/>
    </location>
</feature>
<keyword evidence="5" id="KW-0812">Transmembrane</keyword>
<comment type="caution">
    <text evidence="13">The sequence shown here is derived from an EMBL/GenBank/DDBJ whole genome shotgun (WGS) entry which is preliminary data.</text>
</comment>
<organism evidence="13 14">
    <name type="scientific">Aeromonas bivalvium</name>
    <dbReference type="NCBI Taxonomy" id="440079"/>
    <lineage>
        <taxon>Bacteria</taxon>
        <taxon>Pseudomonadati</taxon>
        <taxon>Pseudomonadota</taxon>
        <taxon>Gammaproteobacteria</taxon>
        <taxon>Aeromonadales</taxon>
        <taxon>Aeromonadaceae</taxon>
        <taxon>Aeromonas</taxon>
    </lineage>
</organism>